<proteinExistence type="predicted"/>
<protein>
    <submittedName>
        <fullName evidence="1">Unannotated protein</fullName>
    </submittedName>
</protein>
<dbReference type="EMBL" id="CAFBLS010000119">
    <property type="protein sequence ID" value="CAB4877675.1"/>
    <property type="molecule type" value="Genomic_DNA"/>
</dbReference>
<dbReference type="PROSITE" id="PS51257">
    <property type="entry name" value="PROKAR_LIPOPROTEIN"/>
    <property type="match status" value="1"/>
</dbReference>
<sequence length="284" mass="30380">MRIAALLVVTGTCLAVTLSGCSASDAMQVDGQVTQQRRDQIKRVVSVRLTFGDPDPIVVTDVRLVSPAFVRQSQVAWHHRPVRVQPGVPVALPIALAAADCTTPASSGPPKAIVTVSDAQGQSRTIELADLSDSGLLGRLRDHDCAVASLEERATLTLGTHWKPAERDGRRVWRGYVDVERTTPYGSPIEVTEALGSVLVDFTPMEPLPWRLPDRVRSRLPIEASSSGRCDGHSMGESSKPFVFTLWVTTDGLDVPLVLAVTKADSAAWWELLASACAAAPASG</sequence>
<organism evidence="1">
    <name type="scientific">freshwater metagenome</name>
    <dbReference type="NCBI Taxonomy" id="449393"/>
    <lineage>
        <taxon>unclassified sequences</taxon>
        <taxon>metagenomes</taxon>
        <taxon>ecological metagenomes</taxon>
    </lineage>
</organism>
<evidence type="ECO:0000313" key="1">
    <source>
        <dbReference type="EMBL" id="CAB4877675.1"/>
    </source>
</evidence>
<name>A0A6J7E8S2_9ZZZZ</name>
<gene>
    <name evidence="1" type="ORF">UFOPK3402_01045</name>
</gene>
<reference evidence="1" key="1">
    <citation type="submission" date="2020-05" db="EMBL/GenBank/DDBJ databases">
        <authorList>
            <person name="Chiriac C."/>
            <person name="Salcher M."/>
            <person name="Ghai R."/>
            <person name="Kavagutti S V."/>
        </authorList>
    </citation>
    <scope>NUCLEOTIDE SEQUENCE</scope>
</reference>
<dbReference type="AlphaFoldDB" id="A0A6J7E8S2"/>
<accession>A0A6J7E8S2</accession>